<dbReference type="PANTHER" id="PTHR30273:SF2">
    <property type="entry name" value="PROTEIN FECR"/>
    <property type="match status" value="1"/>
</dbReference>
<evidence type="ECO:0000259" key="2">
    <source>
        <dbReference type="Pfam" id="PF04773"/>
    </source>
</evidence>
<feature type="domain" description="Protein FecR C-terminal" evidence="3">
    <location>
        <begin position="273"/>
        <end position="341"/>
    </location>
</feature>
<name>A0A1P9WSC2_9BACT</name>
<dbReference type="Proteomes" id="UP000187941">
    <property type="component" value="Chromosome"/>
</dbReference>
<dbReference type="Pfam" id="PF16344">
    <property type="entry name" value="FecR_C"/>
    <property type="match status" value="1"/>
</dbReference>
<evidence type="ECO:0000256" key="1">
    <source>
        <dbReference type="SAM" id="Phobius"/>
    </source>
</evidence>
<dbReference type="RefSeq" id="WP_077129696.1">
    <property type="nucleotide sequence ID" value="NZ_CP014263.1"/>
</dbReference>
<evidence type="ECO:0000313" key="5">
    <source>
        <dbReference type="Proteomes" id="UP000187941"/>
    </source>
</evidence>
<dbReference type="KEGG" id="smon:AWR27_02310"/>
<dbReference type="InterPro" id="IPR032508">
    <property type="entry name" value="FecR_C"/>
</dbReference>
<dbReference type="Gene3D" id="3.55.50.30">
    <property type="match status" value="1"/>
</dbReference>
<dbReference type="PIRSF" id="PIRSF018266">
    <property type="entry name" value="FecR"/>
    <property type="match status" value="1"/>
</dbReference>
<dbReference type="STRING" id="1178516.AWR27_02310"/>
<keyword evidence="1" id="KW-0812">Transmembrane</keyword>
<proteinExistence type="predicted"/>
<dbReference type="EMBL" id="CP014263">
    <property type="protein sequence ID" value="AQG78274.1"/>
    <property type="molecule type" value="Genomic_DNA"/>
</dbReference>
<dbReference type="AlphaFoldDB" id="A0A1P9WSC2"/>
<protein>
    <recommendedName>
        <fullName evidence="6">Iron dicitrate transport regulator FecR</fullName>
    </recommendedName>
</protein>
<reference evidence="4 5" key="1">
    <citation type="submission" date="2016-01" db="EMBL/GenBank/DDBJ databases">
        <authorList>
            <person name="Oliw E.H."/>
        </authorList>
    </citation>
    <scope>NUCLEOTIDE SEQUENCE [LARGE SCALE GENOMIC DNA]</scope>
    <source>
        <strain evidence="4 5">DY10</strain>
    </source>
</reference>
<sequence length="348" mass="39448">MTYDDPFWEQLARYFANEATDDERRLIDEWLAATEENRQLFRHLQQRWQQPVKPDLPESNAADVWERRIGPLITTDDVPTVRPLPVGGWLPGGWWRVAAAVAGLLLGGMLLYRLWLPAQPTLQVAQNALGTRSRITLPDGSRVWLNADSRLEFPKQFKGTMREVRLTGEAFFDVAHNPRQPFVIRLETASIRVLGTSFNVRAYPDDAAVKTTVVTGRVAFIPNKAPRQTARQPAQPDTLFLTPNQHVVQQTQTLQAVTEPVVAQHEAAWKDNRLVFEQTPMAEVARTLERWYGVSVTLERPDLARCPLTATFDGQSLPDVMNLLARTGRFQYTLTNQTLIIRGRGCTN</sequence>
<keyword evidence="1" id="KW-0472">Membrane</keyword>
<feature type="domain" description="FecR protein" evidence="2">
    <location>
        <begin position="130"/>
        <end position="218"/>
    </location>
</feature>
<gene>
    <name evidence="4" type="ORF">AWR27_02310</name>
</gene>
<evidence type="ECO:0000259" key="3">
    <source>
        <dbReference type="Pfam" id="PF16344"/>
    </source>
</evidence>
<dbReference type="PANTHER" id="PTHR30273">
    <property type="entry name" value="PERIPLASMIC SIGNAL SENSOR AND SIGMA FACTOR ACTIVATOR FECR-RELATED"/>
    <property type="match status" value="1"/>
</dbReference>
<dbReference type="InterPro" id="IPR012373">
    <property type="entry name" value="Ferrdict_sens_TM"/>
</dbReference>
<keyword evidence="5" id="KW-1185">Reference proteome</keyword>
<feature type="transmembrane region" description="Helical" evidence="1">
    <location>
        <begin position="93"/>
        <end position="112"/>
    </location>
</feature>
<dbReference type="GO" id="GO:0016989">
    <property type="term" value="F:sigma factor antagonist activity"/>
    <property type="evidence" value="ECO:0007669"/>
    <property type="project" value="TreeGrafter"/>
</dbReference>
<dbReference type="Gene3D" id="2.60.120.1440">
    <property type="match status" value="1"/>
</dbReference>
<accession>A0A1P9WSC2</accession>
<evidence type="ECO:0008006" key="6">
    <source>
        <dbReference type="Google" id="ProtNLM"/>
    </source>
</evidence>
<keyword evidence="1" id="KW-1133">Transmembrane helix</keyword>
<dbReference type="InterPro" id="IPR006860">
    <property type="entry name" value="FecR"/>
</dbReference>
<evidence type="ECO:0000313" key="4">
    <source>
        <dbReference type="EMBL" id="AQG78274.1"/>
    </source>
</evidence>
<dbReference type="Pfam" id="PF04773">
    <property type="entry name" value="FecR"/>
    <property type="match status" value="1"/>
</dbReference>
<dbReference type="OrthoDB" id="1452822at2"/>
<organism evidence="4 5">
    <name type="scientific">Spirosoma montaniterrae</name>
    <dbReference type="NCBI Taxonomy" id="1178516"/>
    <lineage>
        <taxon>Bacteria</taxon>
        <taxon>Pseudomonadati</taxon>
        <taxon>Bacteroidota</taxon>
        <taxon>Cytophagia</taxon>
        <taxon>Cytophagales</taxon>
        <taxon>Cytophagaceae</taxon>
        <taxon>Spirosoma</taxon>
    </lineage>
</organism>